<dbReference type="RefSeq" id="WP_377573572.1">
    <property type="nucleotide sequence ID" value="NZ_JBHTKA010000001.1"/>
</dbReference>
<keyword evidence="1" id="KW-0472">Membrane</keyword>
<dbReference type="Proteomes" id="UP001597112">
    <property type="component" value="Unassembled WGS sequence"/>
</dbReference>
<feature type="transmembrane region" description="Helical" evidence="1">
    <location>
        <begin position="40"/>
        <end position="62"/>
    </location>
</feature>
<sequence>MKNNSVTSFKASSAVDDEAQPVSPVVSDVVKRNIFKWHRVIGLITIIPVIFWSLSGLMHPFLSHWFKPTIAREFMMPVPVDTSQIKLSVQKVLTQNRIHEFKNFRLVAFNGATYYQVKTVDGSLRYYHAATGIFLKDGDQQFATYMARYFLDDQSSKVKSLVLQKEFDQQYKYINRYLPVWKVSFDRADGMDVYIDTSSGRMGTFNTNARKAFLFVFDNFHNWSFLENISNDTMRISIMIVLLTVILLSAITGITIYGLFWKRFRRLNSTNEKKGIRKYHRQIGIATAFITLTFSMSGAFHAARKLEPNLLPAMVYEPVVLTRELTVATTALAVDWERVYTISVVRKSKRDYFQVFYTKTDDEPAQTIYINAADASVWQNGDMEYAKFLGKKFLEVLTNKTSMTAACCDEMGESTNTGIDEDATLLKTENVSKFESREYGFVFKRLPVIRLAYDTPDESTLYVETSTSRLAAAINNGDRLEGYTFAIFHKFLLMDWAGKNVRDIVMMFSAFGLLCVSVLGLLVFLKKA</sequence>
<dbReference type="InterPro" id="IPR005625">
    <property type="entry name" value="PepSY-ass_TM"/>
</dbReference>
<evidence type="ECO:0000313" key="3">
    <source>
        <dbReference type="Proteomes" id="UP001597112"/>
    </source>
</evidence>
<keyword evidence="1" id="KW-0812">Transmembrane</keyword>
<evidence type="ECO:0000256" key="1">
    <source>
        <dbReference type="SAM" id="Phobius"/>
    </source>
</evidence>
<evidence type="ECO:0000313" key="2">
    <source>
        <dbReference type="EMBL" id="MFD0997867.1"/>
    </source>
</evidence>
<organism evidence="2 3">
    <name type="scientific">Ohtaekwangia kribbensis</name>
    <dbReference type="NCBI Taxonomy" id="688913"/>
    <lineage>
        <taxon>Bacteria</taxon>
        <taxon>Pseudomonadati</taxon>
        <taxon>Bacteroidota</taxon>
        <taxon>Cytophagia</taxon>
        <taxon>Cytophagales</taxon>
        <taxon>Fulvivirgaceae</taxon>
        <taxon>Ohtaekwangia</taxon>
    </lineage>
</organism>
<name>A0ABW3JVG5_9BACT</name>
<dbReference type="EMBL" id="JBHTKA010000001">
    <property type="protein sequence ID" value="MFD0997867.1"/>
    <property type="molecule type" value="Genomic_DNA"/>
</dbReference>
<accession>A0ABW3JVG5</accession>
<comment type="caution">
    <text evidence="2">The sequence shown here is derived from an EMBL/GenBank/DDBJ whole genome shotgun (WGS) entry which is preliminary data.</text>
</comment>
<dbReference type="Pfam" id="PF03929">
    <property type="entry name" value="PepSY_TM"/>
    <property type="match status" value="1"/>
</dbReference>
<feature type="transmembrane region" description="Helical" evidence="1">
    <location>
        <begin position="236"/>
        <end position="261"/>
    </location>
</feature>
<feature type="transmembrane region" description="Helical" evidence="1">
    <location>
        <begin position="504"/>
        <end position="525"/>
    </location>
</feature>
<keyword evidence="3" id="KW-1185">Reference proteome</keyword>
<feature type="transmembrane region" description="Helical" evidence="1">
    <location>
        <begin position="282"/>
        <end position="303"/>
    </location>
</feature>
<proteinExistence type="predicted"/>
<reference evidence="3" key="1">
    <citation type="journal article" date="2019" name="Int. J. Syst. Evol. Microbiol.">
        <title>The Global Catalogue of Microorganisms (GCM) 10K type strain sequencing project: providing services to taxonomists for standard genome sequencing and annotation.</title>
        <authorList>
            <consortium name="The Broad Institute Genomics Platform"/>
            <consortium name="The Broad Institute Genome Sequencing Center for Infectious Disease"/>
            <person name="Wu L."/>
            <person name="Ma J."/>
        </authorList>
    </citation>
    <scope>NUCLEOTIDE SEQUENCE [LARGE SCALE GENOMIC DNA]</scope>
    <source>
        <strain evidence="3">CCUG 58938</strain>
    </source>
</reference>
<protein>
    <submittedName>
        <fullName evidence="2">PepSY domain-containing protein</fullName>
    </submittedName>
</protein>
<keyword evidence="1" id="KW-1133">Transmembrane helix</keyword>
<gene>
    <name evidence="2" type="ORF">ACFQ21_01065</name>
</gene>